<dbReference type="AlphaFoldDB" id="A0A4Y7PXP8"/>
<reference evidence="1 2" key="1">
    <citation type="submission" date="2018-06" db="EMBL/GenBank/DDBJ databases">
        <title>A transcriptomic atlas of mushroom development highlights an independent origin of complex multicellularity.</title>
        <authorList>
            <consortium name="DOE Joint Genome Institute"/>
            <person name="Krizsan K."/>
            <person name="Almasi E."/>
            <person name="Merenyi Z."/>
            <person name="Sahu N."/>
            <person name="Viragh M."/>
            <person name="Koszo T."/>
            <person name="Mondo S."/>
            <person name="Kiss B."/>
            <person name="Balint B."/>
            <person name="Kues U."/>
            <person name="Barry K."/>
            <person name="Hegedus J.C."/>
            <person name="Henrissat B."/>
            <person name="Johnson J."/>
            <person name="Lipzen A."/>
            <person name="Ohm R."/>
            <person name="Nagy I."/>
            <person name="Pangilinan J."/>
            <person name="Yan J."/>
            <person name="Xiong Y."/>
            <person name="Grigoriev I.V."/>
            <person name="Hibbett D.S."/>
            <person name="Nagy L.G."/>
        </authorList>
    </citation>
    <scope>NUCLEOTIDE SEQUENCE [LARGE SCALE GENOMIC DNA]</scope>
    <source>
        <strain evidence="1 2">SZMC22713</strain>
    </source>
</reference>
<proteinExistence type="predicted"/>
<evidence type="ECO:0000313" key="2">
    <source>
        <dbReference type="Proteomes" id="UP000294933"/>
    </source>
</evidence>
<evidence type="ECO:0000313" key="1">
    <source>
        <dbReference type="EMBL" id="TDL20174.1"/>
    </source>
</evidence>
<gene>
    <name evidence="1" type="ORF">BD410DRAFT_791267</name>
</gene>
<keyword evidence="2" id="KW-1185">Reference proteome</keyword>
<organism evidence="1 2">
    <name type="scientific">Rickenella mellea</name>
    <dbReference type="NCBI Taxonomy" id="50990"/>
    <lineage>
        <taxon>Eukaryota</taxon>
        <taxon>Fungi</taxon>
        <taxon>Dikarya</taxon>
        <taxon>Basidiomycota</taxon>
        <taxon>Agaricomycotina</taxon>
        <taxon>Agaricomycetes</taxon>
        <taxon>Hymenochaetales</taxon>
        <taxon>Rickenellaceae</taxon>
        <taxon>Rickenella</taxon>
    </lineage>
</organism>
<accession>A0A4Y7PXP8</accession>
<dbReference type="EMBL" id="ML170190">
    <property type="protein sequence ID" value="TDL20174.1"/>
    <property type="molecule type" value="Genomic_DNA"/>
</dbReference>
<protein>
    <submittedName>
        <fullName evidence="1">Uncharacterized protein</fullName>
    </submittedName>
</protein>
<dbReference type="Proteomes" id="UP000294933">
    <property type="component" value="Unassembled WGS sequence"/>
</dbReference>
<dbReference type="VEuPathDB" id="FungiDB:BD410DRAFT_791267"/>
<sequence length="126" mass="14112">MLVTSLTGGFLLNCCTGTCILWCKIVSSRSSFGRARCTHANVDLPRLRPIHAFFNVLHVLCTSRARAVKQKTRKSLRNGIENENTVVPNPNSGVIHIRVVLMEDFIERKTYINECLGTTFGHQTIP</sequence>
<name>A0A4Y7PXP8_9AGAM</name>